<gene>
    <name evidence="1" type="ORF">LCGC14_0795480</name>
</gene>
<dbReference type="AlphaFoldDB" id="A0A0F9PVL8"/>
<organism evidence="1">
    <name type="scientific">marine sediment metagenome</name>
    <dbReference type="NCBI Taxonomy" id="412755"/>
    <lineage>
        <taxon>unclassified sequences</taxon>
        <taxon>metagenomes</taxon>
        <taxon>ecological metagenomes</taxon>
    </lineage>
</organism>
<evidence type="ECO:0000313" key="1">
    <source>
        <dbReference type="EMBL" id="KKN34249.1"/>
    </source>
</evidence>
<reference evidence="1" key="1">
    <citation type="journal article" date="2015" name="Nature">
        <title>Complex archaea that bridge the gap between prokaryotes and eukaryotes.</title>
        <authorList>
            <person name="Spang A."/>
            <person name="Saw J.H."/>
            <person name="Jorgensen S.L."/>
            <person name="Zaremba-Niedzwiedzka K."/>
            <person name="Martijn J."/>
            <person name="Lind A.E."/>
            <person name="van Eijk R."/>
            <person name="Schleper C."/>
            <person name="Guy L."/>
            <person name="Ettema T.J."/>
        </authorList>
    </citation>
    <scope>NUCLEOTIDE SEQUENCE</scope>
</reference>
<dbReference type="EMBL" id="LAZR01002117">
    <property type="protein sequence ID" value="KKN34249.1"/>
    <property type="molecule type" value="Genomic_DNA"/>
</dbReference>
<accession>A0A0F9PVL8</accession>
<comment type="caution">
    <text evidence="1">The sequence shown here is derived from an EMBL/GenBank/DDBJ whole genome shotgun (WGS) entry which is preliminary data.</text>
</comment>
<sequence length="63" mass="7327">MKRGQIFVRAQRRDGKWDAVDVFDLDELSFRVFVMELFDRQGAVVSLVEKKVEGDPIVLRSTK</sequence>
<name>A0A0F9PVL8_9ZZZZ</name>
<protein>
    <submittedName>
        <fullName evidence="1">Uncharacterized protein</fullName>
    </submittedName>
</protein>
<proteinExistence type="predicted"/>